<reference evidence="1" key="1">
    <citation type="submission" date="2023-04" db="EMBL/GenBank/DDBJ databases">
        <title>A chromosome-level genome assembly of the parasitoid wasp Eretmocerus hayati.</title>
        <authorList>
            <person name="Zhong Y."/>
            <person name="Liu S."/>
            <person name="Liu Y."/>
        </authorList>
    </citation>
    <scope>NUCLEOTIDE SEQUENCE</scope>
    <source>
        <strain evidence="1">ZJU_SS_LIU_2023</strain>
    </source>
</reference>
<protein>
    <submittedName>
        <fullName evidence="1">Uncharacterized protein</fullName>
    </submittedName>
</protein>
<sequence>MSSDNRGHSFPSTNVNNQVIPTQTSKPTFAKVYANTLRPEREHAVIIDSKEGLTNDDYLDGLERLIALSEVREISRISGGKVCIHVSSAEWVTDLKKKKVQVKEFLLPIKPLINDHKRVVISNVHLSVPDEVIIRAFSDIGIKVLSSISNIRVSLSKPGRSNIVSFRRQFYISEEDEVKLPETLQIVHDEITYWTYLSTDSTTCFICKGTCHIAKNCTQTNESSASGDNSPGILDSRDIRNELPTNNNESCLQTHEPLQEQPEPQGNQTNKRALSSTTSQDTATDLQTEPMLKPRPLRTRARDRGRAHKKAKTEKPHDYEKFVEESLLPAKNAFDGTQNPTVSYDDFCQMIIKTHTSTDLINDIKKLHHEPNQILDMIEKVYPLLAIRRMKSRLTRMRNKINKQADSAASAVSESETESEKGSSA</sequence>
<comment type="caution">
    <text evidence="1">The sequence shown here is derived from an EMBL/GenBank/DDBJ whole genome shotgun (WGS) entry which is preliminary data.</text>
</comment>
<proteinExistence type="predicted"/>
<keyword evidence="2" id="KW-1185">Reference proteome</keyword>
<dbReference type="EMBL" id="CM056742">
    <property type="protein sequence ID" value="KAJ8678539.1"/>
    <property type="molecule type" value="Genomic_DNA"/>
</dbReference>
<name>A0ACC2P5J3_9HYME</name>
<evidence type="ECO:0000313" key="2">
    <source>
        <dbReference type="Proteomes" id="UP001239111"/>
    </source>
</evidence>
<accession>A0ACC2P5J3</accession>
<gene>
    <name evidence="1" type="ORF">QAD02_014326</name>
</gene>
<dbReference type="Proteomes" id="UP001239111">
    <property type="component" value="Chromosome 2"/>
</dbReference>
<evidence type="ECO:0000313" key="1">
    <source>
        <dbReference type="EMBL" id="KAJ8678539.1"/>
    </source>
</evidence>
<organism evidence="1 2">
    <name type="scientific">Eretmocerus hayati</name>
    <dbReference type="NCBI Taxonomy" id="131215"/>
    <lineage>
        <taxon>Eukaryota</taxon>
        <taxon>Metazoa</taxon>
        <taxon>Ecdysozoa</taxon>
        <taxon>Arthropoda</taxon>
        <taxon>Hexapoda</taxon>
        <taxon>Insecta</taxon>
        <taxon>Pterygota</taxon>
        <taxon>Neoptera</taxon>
        <taxon>Endopterygota</taxon>
        <taxon>Hymenoptera</taxon>
        <taxon>Apocrita</taxon>
        <taxon>Proctotrupomorpha</taxon>
        <taxon>Chalcidoidea</taxon>
        <taxon>Aphelinidae</taxon>
        <taxon>Aphelininae</taxon>
        <taxon>Eretmocerus</taxon>
    </lineage>
</organism>